<evidence type="ECO:0008006" key="3">
    <source>
        <dbReference type="Google" id="ProtNLM"/>
    </source>
</evidence>
<sequence length="61" mass="6441">TEIHADRVEFYSNGYRPSESASNSMAATTASTAATASDSATSFQISQSTAMESNDVDDLPF</sequence>
<dbReference type="AlphaFoldDB" id="J9FT92"/>
<feature type="compositionally biased region" description="Polar residues" evidence="1">
    <location>
        <begin position="43"/>
        <end position="52"/>
    </location>
</feature>
<feature type="non-terminal residue" evidence="2">
    <location>
        <position position="1"/>
    </location>
</feature>
<accession>J9FT92</accession>
<organism evidence="2">
    <name type="scientific">gut metagenome</name>
    <dbReference type="NCBI Taxonomy" id="749906"/>
    <lineage>
        <taxon>unclassified sequences</taxon>
        <taxon>metagenomes</taxon>
        <taxon>organismal metagenomes</taxon>
    </lineage>
</organism>
<comment type="caution">
    <text evidence="2">The sequence shown here is derived from an EMBL/GenBank/DDBJ whole genome shotgun (WGS) entry which is preliminary data.</text>
</comment>
<protein>
    <recommendedName>
        <fullName evidence="3">Single-stranded DNA-binding protein</fullName>
    </recommendedName>
</protein>
<dbReference type="EMBL" id="AMCI01007342">
    <property type="protein sequence ID" value="EJW92792.1"/>
    <property type="molecule type" value="Genomic_DNA"/>
</dbReference>
<reference evidence="2" key="1">
    <citation type="journal article" date="2012" name="PLoS ONE">
        <title>Gene sets for utilization of primary and secondary nutrition supplies in the distal gut of endangered iberian lynx.</title>
        <authorList>
            <person name="Alcaide M."/>
            <person name="Messina E."/>
            <person name="Richter M."/>
            <person name="Bargiela R."/>
            <person name="Peplies J."/>
            <person name="Huws S.A."/>
            <person name="Newbold C.J."/>
            <person name="Golyshin P.N."/>
            <person name="Simon M.A."/>
            <person name="Lopez G."/>
            <person name="Yakimov M.M."/>
            <person name="Ferrer M."/>
        </authorList>
    </citation>
    <scope>NUCLEOTIDE SEQUENCE</scope>
</reference>
<gene>
    <name evidence="2" type="ORF">EVA_19101</name>
</gene>
<feature type="compositionally biased region" description="Low complexity" evidence="1">
    <location>
        <begin position="18"/>
        <end position="42"/>
    </location>
</feature>
<evidence type="ECO:0000313" key="2">
    <source>
        <dbReference type="EMBL" id="EJW92792.1"/>
    </source>
</evidence>
<proteinExistence type="predicted"/>
<evidence type="ECO:0000256" key="1">
    <source>
        <dbReference type="SAM" id="MobiDB-lite"/>
    </source>
</evidence>
<feature type="region of interest" description="Disordered" evidence="1">
    <location>
        <begin position="1"/>
        <end position="61"/>
    </location>
</feature>
<name>J9FT92_9ZZZZ</name>